<evidence type="ECO:0000256" key="4">
    <source>
        <dbReference type="SAM" id="SignalP"/>
    </source>
</evidence>
<evidence type="ECO:0000256" key="1">
    <source>
        <dbReference type="ARBA" id="ARBA00022801"/>
    </source>
</evidence>
<keyword evidence="2 3" id="KW-0326">Glycosidase</keyword>
<feature type="signal peptide" evidence="4">
    <location>
        <begin position="1"/>
        <end position="43"/>
    </location>
</feature>
<keyword evidence="1 3" id="KW-0378">Hydrolase</keyword>
<dbReference type="GO" id="GO:0000272">
    <property type="term" value="P:polysaccharide catabolic process"/>
    <property type="evidence" value="ECO:0007669"/>
    <property type="project" value="InterPro"/>
</dbReference>
<feature type="chain" id="PRO_5018098733" description="Glycoside hydrolase family 5 domain-containing protein" evidence="4">
    <location>
        <begin position="44"/>
        <end position="406"/>
    </location>
</feature>
<dbReference type="InterPro" id="IPR017853">
    <property type="entry name" value="GH"/>
</dbReference>
<protein>
    <recommendedName>
        <fullName evidence="5">Glycoside hydrolase family 5 domain-containing protein</fullName>
    </recommendedName>
</protein>
<reference evidence="6 7" key="1">
    <citation type="submission" date="2018-11" db="EMBL/GenBank/DDBJ databases">
        <title>Complete genome sequence of Nocardioides baekrokdamisoli strain KCTC 39748.</title>
        <authorList>
            <person name="Kang S.W."/>
            <person name="Lee K.C."/>
            <person name="Kim K.K."/>
            <person name="Kim J.S."/>
            <person name="Kim D.S."/>
            <person name="Ko S.H."/>
            <person name="Yang S.H."/>
            <person name="Shin Y.K."/>
            <person name="Lee J.S."/>
        </authorList>
    </citation>
    <scope>NUCLEOTIDE SEQUENCE [LARGE SCALE GENOMIC DNA]</scope>
    <source>
        <strain evidence="6 7">KCTC 39748</strain>
    </source>
</reference>
<evidence type="ECO:0000313" key="6">
    <source>
        <dbReference type="EMBL" id="BBH15748.1"/>
    </source>
</evidence>
<sequence length="406" mass="43620">MVSAGNNKDGRALTRRARRLVAFLAAAAAAAVMVQLVATPADGESLTAPATATTVQPRVQAQAVTIKRTGMGVSYGNRLAWMSASQLASTLAEASALHVTWVRTDMAWDDIQPTSATSYRWAGFDAVAKGAHARGINVLPVLAYTPAWARAAHCTTRICPPASVARFAAFARQAAARYSRLGIHTWEIWNEEDSNWFWSNPNPAAYGKLLAATSAAIRAADPHAKIILGGLVMTRQTSRDFSATSFLDTMLRTTPCSAFDAVGSHPYTYPYLASALTTWGTPWEMMTRTKMSLTSVLASHRCAGKKIWVTEFGAPTQGPGNAADGTAAKMWPYATDHVTEAYQATIAANGVAAAVANPSVDTLFWYSNIDLRYGPDPSNFFGLSRLNGTHKPVWTSFQKAVAVVRQ</sequence>
<dbReference type="EMBL" id="AP019307">
    <property type="protein sequence ID" value="BBH15748.1"/>
    <property type="molecule type" value="Genomic_DNA"/>
</dbReference>
<evidence type="ECO:0000256" key="3">
    <source>
        <dbReference type="RuleBase" id="RU361153"/>
    </source>
</evidence>
<dbReference type="AlphaFoldDB" id="A0A3G9IWW7"/>
<name>A0A3G9IWW7_9ACTN</name>
<dbReference type="Pfam" id="PF00150">
    <property type="entry name" value="Cellulase"/>
    <property type="match status" value="1"/>
</dbReference>
<dbReference type="PANTHER" id="PTHR12631">
    <property type="entry name" value="ALPHA-L-IDURONIDASE"/>
    <property type="match status" value="1"/>
</dbReference>
<dbReference type="InterPro" id="IPR051923">
    <property type="entry name" value="Glycosyl_Hydrolase_39"/>
</dbReference>
<dbReference type="InterPro" id="IPR001547">
    <property type="entry name" value="Glyco_hydro_5"/>
</dbReference>
<keyword evidence="4" id="KW-0732">Signal</keyword>
<accession>A0A3G9IWW7</accession>
<proteinExistence type="inferred from homology"/>
<dbReference type="Gene3D" id="3.20.20.80">
    <property type="entry name" value="Glycosidases"/>
    <property type="match status" value="1"/>
</dbReference>
<evidence type="ECO:0000259" key="5">
    <source>
        <dbReference type="Pfam" id="PF00150"/>
    </source>
</evidence>
<comment type="similarity">
    <text evidence="3">Belongs to the glycosyl hydrolase 5 (cellulase A) family.</text>
</comment>
<dbReference type="OrthoDB" id="5242547at2"/>
<dbReference type="SUPFAM" id="SSF51445">
    <property type="entry name" value="(Trans)glycosidases"/>
    <property type="match status" value="1"/>
</dbReference>
<gene>
    <name evidence="6" type="ORF">Back2_00350</name>
</gene>
<evidence type="ECO:0000256" key="2">
    <source>
        <dbReference type="ARBA" id="ARBA00023295"/>
    </source>
</evidence>
<feature type="domain" description="Glycoside hydrolase family 5" evidence="5">
    <location>
        <begin position="74"/>
        <end position="335"/>
    </location>
</feature>
<keyword evidence="7" id="KW-1185">Reference proteome</keyword>
<dbReference type="PANTHER" id="PTHR12631:SF10">
    <property type="entry name" value="BETA-XYLOSIDASE-LIKE PROTEIN-RELATED"/>
    <property type="match status" value="1"/>
</dbReference>
<dbReference type="GO" id="GO:0004553">
    <property type="term" value="F:hydrolase activity, hydrolyzing O-glycosyl compounds"/>
    <property type="evidence" value="ECO:0007669"/>
    <property type="project" value="InterPro"/>
</dbReference>
<dbReference type="RefSeq" id="WP_125565624.1">
    <property type="nucleotide sequence ID" value="NZ_AP019307.1"/>
</dbReference>
<dbReference type="KEGG" id="nbe:Back2_00350"/>
<evidence type="ECO:0000313" key="7">
    <source>
        <dbReference type="Proteomes" id="UP000271573"/>
    </source>
</evidence>
<organism evidence="6 7">
    <name type="scientific">Nocardioides baekrokdamisoli</name>
    <dbReference type="NCBI Taxonomy" id="1804624"/>
    <lineage>
        <taxon>Bacteria</taxon>
        <taxon>Bacillati</taxon>
        <taxon>Actinomycetota</taxon>
        <taxon>Actinomycetes</taxon>
        <taxon>Propionibacteriales</taxon>
        <taxon>Nocardioidaceae</taxon>
        <taxon>Nocardioides</taxon>
    </lineage>
</organism>
<dbReference type="Proteomes" id="UP000271573">
    <property type="component" value="Chromosome"/>
</dbReference>